<dbReference type="EMBL" id="JBHTJA010000095">
    <property type="protein sequence ID" value="MFD0904688.1"/>
    <property type="molecule type" value="Genomic_DNA"/>
</dbReference>
<dbReference type="RefSeq" id="WP_378304811.1">
    <property type="nucleotide sequence ID" value="NZ_JBHTJA010000095.1"/>
</dbReference>
<reference evidence="3" key="1">
    <citation type="journal article" date="2019" name="Int. J. Syst. Evol. Microbiol.">
        <title>The Global Catalogue of Microorganisms (GCM) 10K type strain sequencing project: providing services to taxonomists for standard genome sequencing and annotation.</title>
        <authorList>
            <consortium name="The Broad Institute Genomics Platform"/>
            <consortium name="The Broad Institute Genome Sequencing Center for Infectious Disease"/>
            <person name="Wu L."/>
            <person name="Ma J."/>
        </authorList>
    </citation>
    <scope>NUCLEOTIDE SEQUENCE [LARGE SCALE GENOMIC DNA]</scope>
    <source>
        <strain evidence="3">JCM 31202</strain>
    </source>
</reference>
<keyword evidence="3" id="KW-1185">Reference proteome</keyword>
<sequence>MTMSRTELLRWQFDFTWALFEYHLDRLVPGDHRWEPGPLCWTVRPTAGGGWEPDFAETEPDPVPVPTVAWITWHIGWWWSAALDHVHGRAPRDRTEIAWPGEEKAVEWLRGLRVEWAEALDGLTEAGLDARTAYPWPEDAGYTVAHMAGWVNAELMKNAAEIGQLRMLRAAAEHGEGAQRGEK</sequence>
<protein>
    <submittedName>
        <fullName evidence="2">DinB family protein</fullName>
    </submittedName>
</protein>
<evidence type="ECO:0000313" key="3">
    <source>
        <dbReference type="Proteomes" id="UP001596972"/>
    </source>
</evidence>
<dbReference type="InterPro" id="IPR034660">
    <property type="entry name" value="DinB/YfiT-like"/>
</dbReference>
<comment type="caution">
    <text evidence="2">The sequence shown here is derived from an EMBL/GenBank/DDBJ whole genome shotgun (WGS) entry which is preliminary data.</text>
</comment>
<dbReference type="Pfam" id="PF12867">
    <property type="entry name" value="DinB_2"/>
    <property type="match status" value="1"/>
</dbReference>
<dbReference type="InterPro" id="IPR024775">
    <property type="entry name" value="DinB-like"/>
</dbReference>
<evidence type="ECO:0000313" key="2">
    <source>
        <dbReference type="EMBL" id="MFD0904688.1"/>
    </source>
</evidence>
<organism evidence="2 3">
    <name type="scientific">Actinomadura sediminis</name>
    <dbReference type="NCBI Taxonomy" id="1038904"/>
    <lineage>
        <taxon>Bacteria</taxon>
        <taxon>Bacillati</taxon>
        <taxon>Actinomycetota</taxon>
        <taxon>Actinomycetes</taxon>
        <taxon>Streptosporangiales</taxon>
        <taxon>Thermomonosporaceae</taxon>
        <taxon>Actinomadura</taxon>
    </lineage>
</organism>
<gene>
    <name evidence="2" type="ORF">ACFQ11_30195</name>
</gene>
<accession>A0ABW3EW60</accession>
<dbReference type="Proteomes" id="UP001596972">
    <property type="component" value="Unassembled WGS sequence"/>
</dbReference>
<name>A0ABW3EW60_9ACTN</name>
<feature type="domain" description="DinB-like" evidence="1">
    <location>
        <begin position="12"/>
        <end position="162"/>
    </location>
</feature>
<dbReference type="SUPFAM" id="SSF109854">
    <property type="entry name" value="DinB/YfiT-like putative metalloenzymes"/>
    <property type="match status" value="1"/>
</dbReference>
<proteinExistence type="predicted"/>
<evidence type="ECO:0000259" key="1">
    <source>
        <dbReference type="Pfam" id="PF12867"/>
    </source>
</evidence>